<dbReference type="WBParaSite" id="EVEC_0000544901-mRNA-1">
    <property type="protein sequence ID" value="EVEC_0000544901-mRNA-1"/>
    <property type="gene ID" value="EVEC_0000544901"/>
</dbReference>
<name>A0A0N4V5F8_ENTVE</name>
<dbReference type="AlphaFoldDB" id="A0A0N4V5F8"/>
<organism evidence="3">
    <name type="scientific">Enterobius vermicularis</name>
    <name type="common">Human pinworm</name>
    <dbReference type="NCBI Taxonomy" id="51028"/>
    <lineage>
        <taxon>Eukaryota</taxon>
        <taxon>Metazoa</taxon>
        <taxon>Ecdysozoa</taxon>
        <taxon>Nematoda</taxon>
        <taxon>Chromadorea</taxon>
        <taxon>Rhabditida</taxon>
        <taxon>Spirurina</taxon>
        <taxon>Oxyuridomorpha</taxon>
        <taxon>Oxyuroidea</taxon>
        <taxon>Oxyuridae</taxon>
        <taxon>Enterobius</taxon>
    </lineage>
</organism>
<dbReference type="Proteomes" id="UP000274131">
    <property type="component" value="Unassembled WGS sequence"/>
</dbReference>
<proteinExistence type="predicted"/>
<keyword evidence="2" id="KW-1185">Reference proteome</keyword>
<evidence type="ECO:0000313" key="2">
    <source>
        <dbReference type="Proteomes" id="UP000274131"/>
    </source>
</evidence>
<protein>
    <submittedName>
        <fullName evidence="3">Transposase</fullName>
    </submittedName>
</protein>
<dbReference type="EMBL" id="UXUI01008048">
    <property type="protein sequence ID" value="VDD90329.1"/>
    <property type="molecule type" value="Genomic_DNA"/>
</dbReference>
<reference evidence="3" key="1">
    <citation type="submission" date="2017-02" db="UniProtKB">
        <authorList>
            <consortium name="WormBaseParasite"/>
        </authorList>
    </citation>
    <scope>IDENTIFICATION</scope>
</reference>
<sequence length="108" mass="12401">MSVTYRRRIGPVIVQAICLWSSKSGGLSVKLLSMRVIRIWKFAQNMFEAQHKAVLAGLKTRVQYMYELLLDGYGVTAKAIFTVPSRQWRLARLIIEKGFRILNKALVM</sequence>
<reference evidence="1 2" key="2">
    <citation type="submission" date="2018-10" db="EMBL/GenBank/DDBJ databases">
        <authorList>
            <consortium name="Pathogen Informatics"/>
        </authorList>
    </citation>
    <scope>NUCLEOTIDE SEQUENCE [LARGE SCALE GENOMIC DNA]</scope>
</reference>
<evidence type="ECO:0000313" key="1">
    <source>
        <dbReference type="EMBL" id="VDD90329.1"/>
    </source>
</evidence>
<evidence type="ECO:0000313" key="3">
    <source>
        <dbReference type="WBParaSite" id="EVEC_0000544901-mRNA-1"/>
    </source>
</evidence>
<gene>
    <name evidence="1" type="ORF">EVEC_LOCUS5080</name>
</gene>
<accession>A0A0N4V5F8</accession>